<organism evidence="3">
    <name type="scientific">marine sediment metagenome</name>
    <dbReference type="NCBI Taxonomy" id="412755"/>
    <lineage>
        <taxon>unclassified sequences</taxon>
        <taxon>metagenomes</taxon>
        <taxon>ecological metagenomes</taxon>
    </lineage>
</organism>
<feature type="transmembrane region" description="Helical" evidence="2">
    <location>
        <begin position="96"/>
        <end position="118"/>
    </location>
</feature>
<protein>
    <submittedName>
        <fullName evidence="3">Uncharacterized protein</fullName>
    </submittedName>
</protein>
<keyword evidence="2" id="KW-1133">Transmembrane helix</keyword>
<dbReference type="AlphaFoldDB" id="A0A0F9SKL8"/>
<name>A0A0F9SKL8_9ZZZZ</name>
<feature type="compositionally biased region" description="Polar residues" evidence="1">
    <location>
        <begin position="161"/>
        <end position="185"/>
    </location>
</feature>
<comment type="caution">
    <text evidence="3">The sequence shown here is derived from an EMBL/GenBank/DDBJ whole genome shotgun (WGS) entry which is preliminary data.</text>
</comment>
<accession>A0A0F9SKL8</accession>
<feature type="region of interest" description="Disordered" evidence="1">
    <location>
        <begin position="152"/>
        <end position="233"/>
    </location>
</feature>
<keyword evidence="2" id="KW-0812">Transmembrane</keyword>
<proteinExistence type="predicted"/>
<evidence type="ECO:0000256" key="2">
    <source>
        <dbReference type="SAM" id="Phobius"/>
    </source>
</evidence>
<keyword evidence="2" id="KW-0472">Membrane</keyword>
<dbReference type="EMBL" id="LAZR01002459">
    <property type="protein sequence ID" value="KKN29763.1"/>
    <property type="molecule type" value="Genomic_DNA"/>
</dbReference>
<evidence type="ECO:0000313" key="3">
    <source>
        <dbReference type="EMBL" id="KKN29763.1"/>
    </source>
</evidence>
<feature type="transmembrane region" description="Helical" evidence="2">
    <location>
        <begin position="20"/>
        <end position="36"/>
    </location>
</feature>
<feature type="transmembrane region" description="Helical" evidence="2">
    <location>
        <begin position="56"/>
        <end position="76"/>
    </location>
</feature>
<sequence>MPSNHKVYQKKTADKEKTALLKFFFCPLCAISLFISRLKSSFRTNDKVVLGTDALIFKAGVFQARPFFSFISLLRIEQPRGGTRAQQRGSRQGRGLAPYITALCFVLLLFLTGCQAIPQKKPLTDIEKKRLRQDILFDFFNAWRLKQDEQEFLNRERNPDGTENISNKKSGPGSSTRQGSISNQGAAVRLANQPRGKGEGKAGTCVEAEQGEATQEIEKTGAQIQKGQKGQVG</sequence>
<evidence type="ECO:0000256" key="1">
    <source>
        <dbReference type="SAM" id="MobiDB-lite"/>
    </source>
</evidence>
<feature type="compositionally biased region" description="Polar residues" evidence="1">
    <location>
        <begin position="222"/>
        <end position="233"/>
    </location>
</feature>
<gene>
    <name evidence="3" type="ORF">LCGC14_0840610</name>
</gene>
<reference evidence="3" key="1">
    <citation type="journal article" date="2015" name="Nature">
        <title>Complex archaea that bridge the gap between prokaryotes and eukaryotes.</title>
        <authorList>
            <person name="Spang A."/>
            <person name="Saw J.H."/>
            <person name="Jorgensen S.L."/>
            <person name="Zaremba-Niedzwiedzka K."/>
            <person name="Martijn J."/>
            <person name="Lind A.E."/>
            <person name="van Eijk R."/>
            <person name="Schleper C."/>
            <person name="Guy L."/>
            <person name="Ettema T.J."/>
        </authorList>
    </citation>
    <scope>NUCLEOTIDE SEQUENCE</scope>
</reference>